<dbReference type="RefSeq" id="WP_068751701.1">
    <property type="nucleotide sequence ID" value="NZ_LR214441.1"/>
</dbReference>
<name>A0A1C0AM82_9ACTN</name>
<dbReference type="AlphaFoldDB" id="A0A1C0AM82"/>
<evidence type="ECO:0000313" key="1">
    <source>
        <dbReference type="EMBL" id="OCL33944.1"/>
    </source>
</evidence>
<protein>
    <submittedName>
        <fullName evidence="1">Uncharacterized protein</fullName>
    </submittedName>
</protein>
<gene>
    <name evidence="1" type="ORF">BCR15_04790</name>
</gene>
<reference evidence="2" key="1">
    <citation type="submission" date="2016-07" db="EMBL/GenBank/DDBJ databases">
        <authorList>
            <person name="Florea S."/>
            <person name="Webb J.S."/>
            <person name="Jaromczyk J."/>
            <person name="Schardl C.L."/>
        </authorList>
    </citation>
    <scope>NUCLEOTIDE SEQUENCE [LARGE SCALE GENOMIC DNA]</scope>
    <source>
        <strain evidence="2">IPBSL-7</strain>
    </source>
</reference>
<sequence length="145" mass="15475">MAESTHVIKPRPPVRAFVTAAVAALAGAVLLVVSLTQDWHVALTILGGLVLLGGVVLTVVAFLSIDRLAVRLTLDDAGYRLVGPSVEHAGEWADVTKVTQSQEGSHVTIYHGAVRRTHLLFPGGDRQQIDDVLTDIRQRLQAANG</sequence>
<keyword evidence="2" id="KW-1185">Reference proteome</keyword>
<proteinExistence type="predicted"/>
<comment type="caution">
    <text evidence="1">The sequence shown here is derived from an EMBL/GenBank/DDBJ whole genome shotgun (WGS) entry which is preliminary data.</text>
</comment>
<dbReference type="Proteomes" id="UP000093501">
    <property type="component" value="Unassembled WGS sequence"/>
</dbReference>
<organism evidence="1 2">
    <name type="scientific">Tessaracoccus lapidicaptus</name>
    <dbReference type="NCBI Taxonomy" id="1427523"/>
    <lineage>
        <taxon>Bacteria</taxon>
        <taxon>Bacillati</taxon>
        <taxon>Actinomycetota</taxon>
        <taxon>Actinomycetes</taxon>
        <taxon>Propionibacteriales</taxon>
        <taxon>Propionibacteriaceae</taxon>
        <taxon>Tessaracoccus</taxon>
    </lineage>
</organism>
<accession>A0A1C0AM82</accession>
<dbReference type="EMBL" id="MBQD01000021">
    <property type="protein sequence ID" value="OCL33944.1"/>
    <property type="molecule type" value="Genomic_DNA"/>
</dbReference>
<evidence type="ECO:0000313" key="2">
    <source>
        <dbReference type="Proteomes" id="UP000093501"/>
    </source>
</evidence>